<keyword evidence="3" id="KW-0694">RNA-binding</keyword>
<organism evidence="5 6">
    <name type="scientific">Methanopyrus kandleri</name>
    <dbReference type="NCBI Taxonomy" id="2320"/>
    <lineage>
        <taxon>Archaea</taxon>
        <taxon>Methanobacteriati</taxon>
        <taxon>Methanobacteriota</taxon>
        <taxon>Methanomada group</taxon>
        <taxon>Methanopyri</taxon>
        <taxon>Methanopyrales</taxon>
        <taxon>Methanopyraceae</taxon>
        <taxon>Methanopyrus</taxon>
    </lineage>
</organism>
<evidence type="ECO:0000256" key="1">
    <source>
        <dbReference type="ARBA" id="ARBA00022980"/>
    </source>
</evidence>
<protein>
    <recommendedName>
        <fullName evidence="3">Large ribosomal subunit protein eL20</fullName>
    </recommendedName>
</protein>
<dbReference type="InterPro" id="IPR028877">
    <property type="entry name" value="Ribosomal_eL20"/>
</dbReference>
<evidence type="ECO:0000313" key="5">
    <source>
        <dbReference type="EMBL" id="HII71088.1"/>
    </source>
</evidence>
<dbReference type="HAMAP" id="MF_00273">
    <property type="entry name" value="Ribosomal_eL20"/>
    <property type="match status" value="1"/>
</dbReference>
<keyword evidence="3" id="KW-0699">rRNA-binding</keyword>
<dbReference type="Proteomes" id="UP000619545">
    <property type="component" value="Unassembled WGS sequence"/>
</dbReference>
<reference evidence="5" key="1">
    <citation type="journal article" date="2020" name="bioRxiv">
        <title>A rank-normalized archaeal taxonomy based on genome phylogeny resolves widespread incomplete and uneven classifications.</title>
        <authorList>
            <person name="Rinke C."/>
            <person name="Chuvochina M."/>
            <person name="Mussig A.J."/>
            <person name="Chaumeil P.-A."/>
            <person name="Waite D.W."/>
            <person name="Whitman W.B."/>
            <person name="Parks D.H."/>
            <person name="Hugenholtz P."/>
        </authorList>
    </citation>
    <scope>NUCLEOTIDE SEQUENCE</scope>
    <source>
        <strain evidence="5">UBA8853</strain>
    </source>
</reference>
<keyword evidence="1 3" id="KW-0689">Ribosomal protein</keyword>
<dbReference type="GO" id="GO:1990904">
    <property type="term" value="C:ribonucleoprotein complex"/>
    <property type="evidence" value="ECO:0007669"/>
    <property type="project" value="UniProtKB-KW"/>
</dbReference>
<proteinExistence type="inferred from homology"/>
<name>A0A832WBF6_9EURY</name>
<evidence type="ECO:0000256" key="3">
    <source>
        <dbReference type="HAMAP-Rule" id="MF_00273"/>
    </source>
</evidence>
<comment type="subunit">
    <text evidence="3">Part of the 50S ribosomal subunit. Binds 23S rRNA.</text>
</comment>
<evidence type="ECO:0000313" key="6">
    <source>
        <dbReference type="Proteomes" id="UP000619545"/>
    </source>
</evidence>
<evidence type="ECO:0000256" key="2">
    <source>
        <dbReference type="ARBA" id="ARBA00023274"/>
    </source>
</evidence>
<dbReference type="EMBL" id="DUJS01000005">
    <property type="protein sequence ID" value="HII71088.1"/>
    <property type="molecule type" value="Genomic_DNA"/>
</dbReference>
<gene>
    <name evidence="3" type="primary">rpl18a</name>
    <name evidence="3" type="synonym">rpl20e</name>
    <name evidence="3" type="synonym">rplX</name>
    <name evidence="5" type="ORF">HA336_07655</name>
</gene>
<dbReference type="RefSeq" id="WP_011019983.1">
    <property type="nucleotide sequence ID" value="NZ_DUJS01000005.1"/>
</dbReference>
<dbReference type="OMA" id="EFGSKHR"/>
<keyword evidence="2 3" id="KW-0687">Ribonucleoprotein</keyword>
<dbReference type="Pfam" id="PF01775">
    <property type="entry name" value="Ribosomal_L18A"/>
    <property type="match status" value="1"/>
</dbReference>
<accession>A0A832WBF6</accession>
<dbReference type="SMR" id="A0A832WBF6"/>
<dbReference type="Gene3D" id="3.10.20.10">
    <property type="match status" value="1"/>
</dbReference>
<dbReference type="SUPFAM" id="SSF160374">
    <property type="entry name" value="RplX-like"/>
    <property type="match status" value="1"/>
</dbReference>
<feature type="domain" description="Large ribosomal subunit protein eL20" evidence="4">
    <location>
        <begin position="4"/>
        <end position="60"/>
    </location>
</feature>
<evidence type="ECO:0000259" key="4">
    <source>
        <dbReference type="Pfam" id="PF01775"/>
    </source>
</evidence>
<sequence>MSEVKVFEVRGTFRMGDEPRQPFTRQVPATSEEEALEKVYSDLGSEHGVSRMEIQIEEIREIDPSKVEDPILRRLLGVEE</sequence>
<dbReference type="GO" id="GO:0006412">
    <property type="term" value="P:translation"/>
    <property type="evidence" value="ECO:0007669"/>
    <property type="project" value="UniProtKB-UniRule"/>
</dbReference>
<comment type="caution">
    <text evidence="5">The sequence shown here is derived from an EMBL/GenBank/DDBJ whole genome shotgun (WGS) entry which is preliminary data.</text>
</comment>
<dbReference type="GeneID" id="1478210"/>
<dbReference type="GO" id="GO:0070180">
    <property type="term" value="F:large ribosomal subunit rRNA binding"/>
    <property type="evidence" value="ECO:0007669"/>
    <property type="project" value="UniProtKB-UniRule"/>
</dbReference>
<dbReference type="GO" id="GO:0003735">
    <property type="term" value="F:structural constituent of ribosome"/>
    <property type="evidence" value="ECO:0007669"/>
    <property type="project" value="InterPro"/>
</dbReference>
<dbReference type="NCBIfam" id="NF001981">
    <property type="entry name" value="PRK00773.1-1"/>
    <property type="match status" value="1"/>
</dbReference>
<dbReference type="InterPro" id="IPR023573">
    <property type="entry name" value="Ribosomal_eL20_dom"/>
</dbReference>
<comment type="similarity">
    <text evidence="3">Belongs to the eukaryotic ribosomal protein eL20 family.</text>
</comment>
<dbReference type="GO" id="GO:0005840">
    <property type="term" value="C:ribosome"/>
    <property type="evidence" value="ECO:0007669"/>
    <property type="project" value="UniProtKB-KW"/>
</dbReference>
<dbReference type="AlphaFoldDB" id="A0A832WBF6"/>